<protein>
    <recommendedName>
        <fullName evidence="1">HIT domain-containing protein</fullName>
    </recommendedName>
</protein>
<dbReference type="EMBL" id="CP017839">
    <property type="protein sequence ID" value="APA96718.1"/>
    <property type="molecule type" value="Genomic_DNA"/>
</dbReference>
<evidence type="ECO:0000313" key="3">
    <source>
        <dbReference type="Proteomes" id="UP000180166"/>
    </source>
</evidence>
<accession>A0ABC8ARI2</accession>
<dbReference type="Gene3D" id="3.30.428.10">
    <property type="entry name" value="HIT-like"/>
    <property type="match status" value="1"/>
</dbReference>
<dbReference type="Proteomes" id="UP000180166">
    <property type="component" value="Chromosome"/>
</dbReference>
<dbReference type="KEGG" id="nsr:NS506_02656"/>
<dbReference type="AlphaFoldDB" id="A0ABC8ARI2"/>
<sequence length="114" mass="12648">MIEPDWYCSEVIPRLIDVEVLVETDHVLAFRPPLPGFGTEHVIVVPKQHVRSLLELEPGLGAHLLTVVQDVARRVVAERGGCQVLTTLGDEQHNRHLHVHIAAGKGVARFVGRE</sequence>
<dbReference type="SUPFAM" id="SSF54197">
    <property type="entry name" value="HIT-like"/>
    <property type="match status" value="1"/>
</dbReference>
<dbReference type="InterPro" id="IPR036265">
    <property type="entry name" value="HIT-like_sf"/>
</dbReference>
<name>A0ABC8ARI2_9NOCA</name>
<dbReference type="Pfam" id="PF01230">
    <property type="entry name" value="HIT"/>
    <property type="match status" value="1"/>
</dbReference>
<reference evidence="2 3" key="1">
    <citation type="submission" date="2016-10" db="EMBL/GenBank/DDBJ databases">
        <title>Genome sequence of Nocardia seriolae strain EM150506, isolated from Anguila japonica.</title>
        <authorList>
            <person name="Han H.-J."/>
        </authorList>
    </citation>
    <scope>NUCLEOTIDE SEQUENCE [LARGE SCALE GENOMIC DNA]</scope>
    <source>
        <strain evidence="2 3">EM150506</strain>
    </source>
</reference>
<proteinExistence type="predicted"/>
<feature type="domain" description="HIT" evidence="1">
    <location>
        <begin position="17"/>
        <end position="105"/>
    </location>
</feature>
<dbReference type="RefSeq" id="WP_071343784.1">
    <property type="nucleotide sequence ID" value="NZ_CP017839.1"/>
</dbReference>
<evidence type="ECO:0000313" key="2">
    <source>
        <dbReference type="EMBL" id="APA96718.1"/>
    </source>
</evidence>
<organism evidence="2 3">
    <name type="scientific">Nocardia seriolae</name>
    <dbReference type="NCBI Taxonomy" id="37332"/>
    <lineage>
        <taxon>Bacteria</taxon>
        <taxon>Bacillati</taxon>
        <taxon>Actinomycetota</taxon>
        <taxon>Actinomycetes</taxon>
        <taxon>Mycobacteriales</taxon>
        <taxon>Nocardiaceae</taxon>
        <taxon>Nocardia</taxon>
    </lineage>
</organism>
<dbReference type="InterPro" id="IPR011146">
    <property type="entry name" value="HIT-like"/>
</dbReference>
<gene>
    <name evidence="2" type="ORF">NS506_02656</name>
</gene>
<evidence type="ECO:0000259" key="1">
    <source>
        <dbReference type="Pfam" id="PF01230"/>
    </source>
</evidence>